<evidence type="ECO:0000313" key="3">
    <source>
        <dbReference type="Proteomes" id="UP000094527"/>
    </source>
</evidence>
<keyword evidence="3" id="KW-1185">Reference proteome</keyword>
<feature type="compositionally biased region" description="Basic and acidic residues" evidence="1">
    <location>
        <begin position="1"/>
        <end position="16"/>
    </location>
</feature>
<comment type="caution">
    <text evidence="2">The sequence shown here is derived from an EMBL/GenBank/DDBJ whole genome shotgun (WGS) entry which is preliminary data.</text>
</comment>
<keyword evidence="2" id="KW-0813">Transport</keyword>
<sequence>MKEAEPEVPKKDEETLSMKSYGSHTHYPKKKRIPNEDEEDYDEEEKGDMSKEDLEWIEDEEGEETGEGEQAVQVPKGEEEDTQRLYASSIL</sequence>
<accession>A0A1D2MEQ2</accession>
<keyword evidence="2" id="KW-0406">Ion transport</keyword>
<evidence type="ECO:0000256" key="1">
    <source>
        <dbReference type="SAM" id="MobiDB-lite"/>
    </source>
</evidence>
<name>A0A1D2MEQ2_ORCCI</name>
<evidence type="ECO:0000313" key="2">
    <source>
        <dbReference type="EMBL" id="ODM91496.1"/>
    </source>
</evidence>
<proteinExistence type="predicted"/>
<dbReference type="EMBL" id="LJIJ01001531">
    <property type="protein sequence ID" value="ODM91496.1"/>
    <property type="molecule type" value="Genomic_DNA"/>
</dbReference>
<feature type="region of interest" description="Disordered" evidence="1">
    <location>
        <begin position="1"/>
        <end position="91"/>
    </location>
</feature>
<protein>
    <submittedName>
        <fullName evidence="2">Sodium channel protein para</fullName>
    </submittedName>
</protein>
<dbReference type="AlphaFoldDB" id="A0A1D2MEQ2"/>
<gene>
    <name evidence="2" type="ORF">Ocin01_15186</name>
</gene>
<feature type="compositionally biased region" description="Acidic residues" evidence="1">
    <location>
        <begin position="55"/>
        <end position="67"/>
    </location>
</feature>
<dbReference type="GO" id="GO:0034220">
    <property type="term" value="P:monoatomic ion transmembrane transport"/>
    <property type="evidence" value="ECO:0007669"/>
    <property type="project" value="UniProtKB-KW"/>
</dbReference>
<organism evidence="2 3">
    <name type="scientific">Orchesella cincta</name>
    <name type="common">Springtail</name>
    <name type="synonym">Podura cincta</name>
    <dbReference type="NCBI Taxonomy" id="48709"/>
    <lineage>
        <taxon>Eukaryota</taxon>
        <taxon>Metazoa</taxon>
        <taxon>Ecdysozoa</taxon>
        <taxon>Arthropoda</taxon>
        <taxon>Hexapoda</taxon>
        <taxon>Collembola</taxon>
        <taxon>Entomobryomorpha</taxon>
        <taxon>Entomobryoidea</taxon>
        <taxon>Orchesellidae</taxon>
        <taxon>Orchesellinae</taxon>
        <taxon>Orchesella</taxon>
    </lineage>
</organism>
<reference evidence="2 3" key="1">
    <citation type="journal article" date="2016" name="Genome Biol. Evol.">
        <title>Gene Family Evolution Reflects Adaptation to Soil Environmental Stressors in the Genome of the Collembolan Orchesella cincta.</title>
        <authorList>
            <person name="Faddeeva-Vakhrusheva A."/>
            <person name="Derks M.F."/>
            <person name="Anvar S.Y."/>
            <person name="Agamennone V."/>
            <person name="Suring W."/>
            <person name="Smit S."/>
            <person name="van Straalen N.M."/>
            <person name="Roelofs D."/>
        </authorList>
    </citation>
    <scope>NUCLEOTIDE SEQUENCE [LARGE SCALE GENOMIC DNA]</scope>
    <source>
        <tissue evidence="2">Mixed pool</tissue>
    </source>
</reference>
<keyword evidence="2" id="KW-0407">Ion channel</keyword>
<dbReference type="Proteomes" id="UP000094527">
    <property type="component" value="Unassembled WGS sequence"/>
</dbReference>
<feature type="compositionally biased region" description="Acidic residues" evidence="1">
    <location>
        <begin position="36"/>
        <end position="46"/>
    </location>
</feature>